<sequence length="312" mass="34873">MELTEVHGMRFALADLDEAVRTAWSPYRDRVDVVRVENPASERWPELRAAGFVPKPMWVMWVADPLGSEDEYLAGLATQERSNIRRAKRKLDANGLKVSIRDIDPALYDVFLRLYEDRIAEMRHGWAVATEQRELILSDAANHFAVCVHQDAELVGCCVARLDKDKDMVRIRFSAVDVPGREASLARAFFMAVIQVAREIGHGSVSLGSDPNLYGHIAKPGLLGFKSRLGFGAHPSHHLDPLIGNDQADLVLGLSRLGDPAIVLGYADEVPTDRLRLEAFSEVEDIDLREYRAKFLHGEHTHVLPSYVSTSL</sequence>
<evidence type="ECO:0000313" key="3">
    <source>
        <dbReference type="Proteomes" id="UP000331127"/>
    </source>
</evidence>
<protein>
    <recommendedName>
        <fullName evidence="1">N-acetyltransferase domain-containing protein</fullName>
    </recommendedName>
</protein>
<dbReference type="OrthoDB" id="3507946at2"/>
<gene>
    <name evidence="2" type="ORF">Amac_064210</name>
</gene>
<dbReference type="Proteomes" id="UP000331127">
    <property type="component" value="Unassembled WGS sequence"/>
</dbReference>
<organism evidence="2 3">
    <name type="scientific">Acrocarpospora macrocephala</name>
    <dbReference type="NCBI Taxonomy" id="150177"/>
    <lineage>
        <taxon>Bacteria</taxon>
        <taxon>Bacillati</taxon>
        <taxon>Actinomycetota</taxon>
        <taxon>Actinomycetes</taxon>
        <taxon>Streptosporangiales</taxon>
        <taxon>Streptosporangiaceae</taxon>
        <taxon>Acrocarpospora</taxon>
    </lineage>
</organism>
<proteinExistence type="predicted"/>
<dbReference type="Gene3D" id="3.40.630.30">
    <property type="match status" value="1"/>
</dbReference>
<dbReference type="SUPFAM" id="SSF55729">
    <property type="entry name" value="Acyl-CoA N-acyltransferases (Nat)"/>
    <property type="match status" value="1"/>
</dbReference>
<name>A0A5M3WVA2_9ACTN</name>
<dbReference type="PROSITE" id="PS51186">
    <property type="entry name" value="GNAT"/>
    <property type="match status" value="1"/>
</dbReference>
<dbReference type="EMBL" id="BLAE01000039">
    <property type="protein sequence ID" value="GES12824.1"/>
    <property type="molecule type" value="Genomic_DNA"/>
</dbReference>
<keyword evidence="3" id="KW-1185">Reference proteome</keyword>
<accession>A0A5M3WVA2</accession>
<dbReference type="InterPro" id="IPR000182">
    <property type="entry name" value="GNAT_dom"/>
</dbReference>
<dbReference type="InterPro" id="IPR016181">
    <property type="entry name" value="Acyl_CoA_acyltransferase"/>
</dbReference>
<dbReference type="RefSeq" id="WP_155358100.1">
    <property type="nucleotide sequence ID" value="NZ_BAAAHL010000050.1"/>
</dbReference>
<dbReference type="GO" id="GO:0016747">
    <property type="term" value="F:acyltransferase activity, transferring groups other than amino-acyl groups"/>
    <property type="evidence" value="ECO:0007669"/>
    <property type="project" value="InterPro"/>
</dbReference>
<evidence type="ECO:0000313" key="2">
    <source>
        <dbReference type="EMBL" id="GES12824.1"/>
    </source>
</evidence>
<evidence type="ECO:0000259" key="1">
    <source>
        <dbReference type="PROSITE" id="PS51186"/>
    </source>
</evidence>
<reference evidence="2 3" key="1">
    <citation type="submission" date="2019-10" db="EMBL/GenBank/DDBJ databases">
        <title>Whole genome shotgun sequence of Acrocarpospora macrocephala NBRC 16266.</title>
        <authorList>
            <person name="Ichikawa N."/>
            <person name="Kimura A."/>
            <person name="Kitahashi Y."/>
            <person name="Komaki H."/>
            <person name="Oguchi A."/>
        </authorList>
    </citation>
    <scope>NUCLEOTIDE SEQUENCE [LARGE SCALE GENOMIC DNA]</scope>
    <source>
        <strain evidence="2 3">NBRC 16266</strain>
    </source>
</reference>
<dbReference type="AlphaFoldDB" id="A0A5M3WVA2"/>
<feature type="domain" description="N-acetyltransferase" evidence="1">
    <location>
        <begin position="98"/>
        <end position="246"/>
    </location>
</feature>
<comment type="caution">
    <text evidence="2">The sequence shown here is derived from an EMBL/GenBank/DDBJ whole genome shotgun (WGS) entry which is preliminary data.</text>
</comment>